<dbReference type="Proteomes" id="UP000070260">
    <property type="component" value="Plasmid pJFP838A"/>
</dbReference>
<dbReference type="AlphaFoldDB" id="A0A140GRE3"/>
<accession>A0A140GRE3</accession>
<organism evidence="1 2">
    <name type="scientific">Clostridium perfringens</name>
    <dbReference type="NCBI Taxonomy" id="1502"/>
    <lineage>
        <taxon>Bacteria</taxon>
        <taxon>Bacillati</taxon>
        <taxon>Bacillota</taxon>
        <taxon>Clostridia</taxon>
        <taxon>Eubacteriales</taxon>
        <taxon>Clostridiaceae</taxon>
        <taxon>Clostridium</taxon>
    </lineage>
</organism>
<dbReference type="EMBL" id="CP013615">
    <property type="protein sequence ID" value="AMN31102.1"/>
    <property type="molecule type" value="Genomic_DNA"/>
</dbReference>
<evidence type="ECO:0000313" key="1">
    <source>
        <dbReference type="EMBL" id="AMN31102.1"/>
    </source>
</evidence>
<dbReference type="PATRIC" id="fig|1502.177.peg.3394"/>
<gene>
    <name evidence="1" type="ORF">JFP838_pA0186</name>
</gene>
<evidence type="ECO:0000313" key="2">
    <source>
        <dbReference type="Proteomes" id="UP000070260"/>
    </source>
</evidence>
<proteinExistence type="predicted"/>
<geneLocation type="plasmid" evidence="1 2">
    <name>pJFP838A</name>
</geneLocation>
<keyword evidence="1" id="KW-0614">Plasmid</keyword>
<sequence length="38" mass="4526">MKNSINLCYNNYGIAKNELHLPYSMYKLFQKNMGREKA</sequence>
<name>A0A140GRE3_CLOPF</name>
<reference evidence="1 2" key="1">
    <citation type="journal article" date="2016" name="PLoS ONE">
        <title>Plasmid Characterization and Chromosome Analysis of Two netF+ Clostridium perfringens Isolates Associated with Foal and Canine Necrotizing Enteritis.</title>
        <authorList>
            <person name="Mehdizadeh Gohari I."/>
            <person name="Kropinski A.M."/>
            <person name="Weese S.J."/>
            <person name="Parreira V.R."/>
            <person name="Whitehead A.E."/>
            <person name="Boerlin P."/>
            <person name="Prescott J.F."/>
        </authorList>
    </citation>
    <scope>NUCLEOTIDE SEQUENCE [LARGE SCALE GENOMIC DNA]</scope>
    <source>
        <strain evidence="1 2">JP838</strain>
        <plasmid evidence="2">Plasmid pJFP838A</plasmid>
    </source>
</reference>
<protein>
    <submittedName>
        <fullName evidence="1">Uncharacterized protein</fullName>
    </submittedName>
</protein>